<evidence type="ECO:0000313" key="2">
    <source>
        <dbReference type="EMBL" id="MBM7810084.1"/>
    </source>
</evidence>
<dbReference type="EMBL" id="CP072788">
    <property type="protein sequence ID" value="QTR04298.1"/>
    <property type="molecule type" value="Genomic_DNA"/>
</dbReference>
<dbReference type="Proteomes" id="UP001195724">
    <property type="component" value="Unassembled WGS sequence"/>
</dbReference>
<evidence type="ECO:0000313" key="5">
    <source>
        <dbReference type="Proteomes" id="UP001195724"/>
    </source>
</evidence>
<dbReference type="PROSITE" id="PS50801">
    <property type="entry name" value="STAS"/>
    <property type="match status" value="1"/>
</dbReference>
<sequence>MREGLLRVELSGEDGVAVLSPLGALVPSTYTRMRDVLLKTVLAQPTAVVVDLSDLTVDRDTAASVFHGVWTQVADWPGVPILLAAPPHPVDWSLPSYATVQDALAAVGAPPTRWVVRAPLPLRGSCGFARLLAEQTCRVWKLTGISDEAADIADGLVGLAARGIRPTVVFEWWRGRLVVGASEDALVPCDPLDLRYAAMGANRCGWSTTWSDGTLMWAVLNA</sequence>
<dbReference type="Gene3D" id="3.30.750.24">
    <property type="entry name" value="STAS domain"/>
    <property type="match status" value="1"/>
</dbReference>
<accession>A0A8T8I0W7</accession>
<feature type="domain" description="STAS" evidence="1">
    <location>
        <begin position="6"/>
        <end position="90"/>
    </location>
</feature>
<reference evidence="3" key="2">
    <citation type="submission" date="2021-04" db="EMBL/GenBank/DDBJ databases">
        <title>Saccharothrix algeriensis WGS.</title>
        <authorList>
            <person name="Stuskova K."/>
            <person name="Hakalova E."/>
            <person name="Tebbal A.B."/>
            <person name="Eichmeier A."/>
        </authorList>
    </citation>
    <scope>NUCLEOTIDE SEQUENCE</scope>
    <source>
        <strain evidence="3">NRRL B-24137</strain>
    </source>
</reference>
<dbReference type="RefSeq" id="WP_204841100.1">
    <property type="nucleotide sequence ID" value="NZ_JAFBCL010000001.1"/>
</dbReference>
<dbReference type="InterPro" id="IPR036513">
    <property type="entry name" value="STAS_dom_sf"/>
</dbReference>
<dbReference type="SUPFAM" id="SSF52091">
    <property type="entry name" value="SpoIIaa-like"/>
    <property type="match status" value="1"/>
</dbReference>
<organism evidence="3 4">
    <name type="scientific">Saccharothrix algeriensis</name>
    <dbReference type="NCBI Taxonomy" id="173560"/>
    <lineage>
        <taxon>Bacteria</taxon>
        <taxon>Bacillati</taxon>
        <taxon>Actinomycetota</taxon>
        <taxon>Actinomycetes</taxon>
        <taxon>Pseudonocardiales</taxon>
        <taxon>Pseudonocardiaceae</taxon>
        <taxon>Saccharothrix</taxon>
    </lineage>
</organism>
<dbReference type="AlphaFoldDB" id="A0A8T8I0W7"/>
<dbReference type="Proteomes" id="UP000671828">
    <property type="component" value="Chromosome"/>
</dbReference>
<dbReference type="InterPro" id="IPR002645">
    <property type="entry name" value="STAS_dom"/>
</dbReference>
<protein>
    <recommendedName>
        <fullName evidence="1">STAS domain-containing protein</fullName>
    </recommendedName>
</protein>
<evidence type="ECO:0000313" key="4">
    <source>
        <dbReference type="Proteomes" id="UP000671828"/>
    </source>
</evidence>
<reference evidence="2 5" key="1">
    <citation type="submission" date="2021-01" db="EMBL/GenBank/DDBJ databases">
        <title>Sequencing the genomes of 1000 actinobacteria strains.</title>
        <authorList>
            <person name="Klenk H.-P."/>
        </authorList>
    </citation>
    <scope>NUCLEOTIDE SEQUENCE [LARGE SCALE GENOMIC DNA]</scope>
    <source>
        <strain evidence="2 5">DSM 44581</strain>
    </source>
</reference>
<keyword evidence="5" id="KW-1185">Reference proteome</keyword>
<dbReference type="EMBL" id="JAFBCL010000001">
    <property type="protein sequence ID" value="MBM7810084.1"/>
    <property type="molecule type" value="Genomic_DNA"/>
</dbReference>
<name>A0A8T8I0W7_9PSEU</name>
<proteinExistence type="predicted"/>
<gene>
    <name evidence="3" type="ORF">J7S33_05040</name>
    <name evidence="2" type="ORF">JOE68_000949</name>
</gene>
<evidence type="ECO:0000259" key="1">
    <source>
        <dbReference type="PROSITE" id="PS50801"/>
    </source>
</evidence>
<evidence type="ECO:0000313" key="3">
    <source>
        <dbReference type="EMBL" id="QTR04298.1"/>
    </source>
</evidence>